<dbReference type="AlphaFoldDB" id="A0AAD1ZUJ3"/>
<dbReference type="Proteomes" id="UP000834106">
    <property type="component" value="Chromosome 14"/>
</dbReference>
<name>A0AAD1ZUJ3_9LAMI</name>
<evidence type="ECO:0000313" key="1">
    <source>
        <dbReference type="EMBL" id="CAI9775893.1"/>
    </source>
</evidence>
<sequence length="229" mass="25528">MNAVERTGQKDSERDRVRVKRKTLEEVLQQCQMALQELTDDLDDDDDADDDLDGLPGFVDSSSSTCCDVDTAESCDLLQSVVEGTDFLEKLESAHASLPQNMAEEGSSWDMVCENDIWEDENLESYGEDFFFVRQEDIVEGIACFMAAYLLSLKQTKDVTPNQLQEALRKTFSLKKKKGKLQKALDGSRVIYNIASWGATAMGIYQNPVLSRAAGAAFWTSCCAISKLF</sequence>
<evidence type="ECO:0000313" key="2">
    <source>
        <dbReference type="Proteomes" id="UP000834106"/>
    </source>
</evidence>
<keyword evidence="2" id="KW-1185">Reference proteome</keyword>
<protein>
    <submittedName>
        <fullName evidence="1">Uncharacterized protein</fullName>
    </submittedName>
</protein>
<dbReference type="PANTHER" id="PTHR33874:SF1">
    <property type="entry name" value="RING FINGER PROTEIN"/>
    <property type="match status" value="1"/>
</dbReference>
<dbReference type="PANTHER" id="PTHR33874">
    <property type="entry name" value="RING FINGER PROTEIN"/>
    <property type="match status" value="1"/>
</dbReference>
<proteinExistence type="predicted"/>
<accession>A0AAD1ZUJ3</accession>
<gene>
    <name evidence="1" type="ORF">FPE_LOCUS23323</name>
</gene>
<reference evidence="1" key="1">
    <citation type="submission" date="2023-05" db="EMBL/GenBank/DDBJ databases">
        <authorList>
            <person name="Huff M."/>
        </authorList>
    </citation>
    <scope>NUCLEOTIDE SEQUENCE</scope>
</reference>
<dbReference type="EMBL" id="OU503049">
    <property type="protein sequence ID" value="CAI9775893.1"/>
    <property type="molecule type" value="Genomic_DNA"/>
</dbReference>
<organism evidence="1 2">
    <name type="scientific">Fraxinus pennsylvanica</name>
    <dbReference type="NCBI Taxonomy" id="56036"/>
    <lineage>
        <taxon>Eukaryota</taxon>
        <taxon>Viridiplantae</taxon>
        <taxon>Streptophyta</taxon>
        <taxon>Embryophyta</taxon>
        <taxon>Tracheophyta</taxon>
        <taxon>Spermatophyta</taxon>
        <taxon>Magnoliopsida</taxon>
        <taxon>eudicotyledons</taxon>
        <taxon>Gunneridae</taxon>
        <taxon>Pentapetalae</taxon>
        <taxon>asterids</taxon>
        <taxon>lamiids</taxon>
        <taxon>Lamiales</taxon>
        <taxon>Oleaceae</taxon>
        <taxon>Oleeae</taxon>
        <taxon>Fraxinus</taxon>
    </lineage>
</organism>